<evidence type="ECO:0000313" key="3">
    <source>
        <dbReference type="EMBL" id="OAD92687.1"/>
    </source>
</evidence>
<evidence type="ECO:0000256" key="1">
    <source>
        <dbReference type="SAM" id="SignalP"/>
    </source>
</evidence>
<dbReference type="GO" id="GO:0015833">
    <property type="term" value="P:peptide transport"/>
    <property type="evidence" value="ECO:0007669"/>
    <property type="project" value="TreeGrafter"/>
</dbReference>
<dbReference type="Gene3D" id="3.40.190.10">
    <property type="entry name" value="Periplasmic binding protein-like II"/>
    <property type="match status" value="1"/>
</dbReference>
<dbReference type="InterPro" id="IPR030678">
    <property type="entry name" value="Peptide/Ni-bd"/>
</dbReference>
<name>A0A1A9LHW6_9FLAO</name>
<dbReference type="InterPro" id="IPR000914">
    <property type="entry name" value="SBP_5_dom"/>
</dbReference>
<dbReference type="SUPFAM" id="SSF53850">
    <property type="entry name" value="Periplasmic binding protein-like II"/>
    <property type="match status" value="1"/>
</dbReference>
<comment type="caution">
    <text evidence="3">The sequence shown here is derived from an EMBL/GenBank/DDBJ whole genome shotgun (WGS) entry which is preliminary data.</text>
</comment>
<dbReference type="EMBL" id="LXIE01000001">
    <property type="protein sequence ID" value="OAD92687.1"/>
    <property type="molecule type" value="Genomic_DNA"/>
</dbReference>
<dbReference type="OrthoDB" id="9772924at2"/>
<dbReference type="Gene3D" id="3.90.76.10">
    <property type="entry name" value="Dipeptide-binding Protein, Domain 1"/>
    <property type="match status" value="1"/>
</dbReference>
<dbReference type="Pfam" id="PF00496">
    <property type="entry name" value="SBP_bac_5"/>
    <property type="match status" value="1"/>
</dbReference>
<dbReference type="PANTHER" id="PTHR30290">
    <property type="entry name" value="PERIPLASMIC BINDING COMPONENT OF ABC TRANSPORTER"/>
    <property type="match status" value="1"/>
</dbReference>
<dbReference type="RefSeq" id="WP_068760689.1">
    <property type="nucleotide sequence ID" value="NZ_LXIE01000001.1"/>
</dbReference>
<dbReference type="GO" id="GO:0030288">
    <property type="term" value="C:outer membrane-bounded periplasmic space"/>
    <property type="evidence" value="ECO:0007669"/>
    <property type="project" value="UniProtKB-ARBA"/>
</dbReference>
<keyword evidence="1" id="KW-0732">Signal</keyword>
<feature type="domain" description="Solute-binding protein family 5" evidence="2">
    <location>
        <begin position="71"/>
        <end position="454"/>
    </location>
</feature>
<keyword evidence="4" id="KW-1185">Reference proteome</keyword>
<feature type="chain" id="PRO_5008392327" evidence="1">
    <location>
        <begin position="22"/>
        <end position="541"/>
    </location>
</feature>
<protein>
    <submittedName>
        <fullName evidence="3">ABC transporter substrate-binding protein</fullName>
    </submittedName>
</protein>
<organism evidence="3 4">
    <name type="scientific">Aequorivita soesokkakensis</name>
    <dbReference type="NCBI Taxonomy" id="1385699"/>
    <lineage>
        <taxon>Bacteria</taxon>
        <taxon>Pseudomonadati</taxon>
        <taxon>Bacteroidota</taxon>
        <taxon>Flavobacteriia</taxon>
        <taxon>Flavobacteriales</taxon>
        <taxon>Flavobacteriaceae</taxon>
        <taxon>Aequorivita</taxon>
    </lineage>
</organism>
<dbReference type="PIRSF" id="PIRSF002741">
    <property type="entry name" value="MppA"/>
    <property type="match status" value="1"/>
</dbReference>
<dbReference type="STRING" id="1385699.A7A78_01905"/>
<dbReference type="InterPro" id="IPR039424">
    <property type="entry name" value="SBP_5"/>
</dbReference>
<dbReference type="Proteomes" id="UP000077552">
    <property type="component" value="Unassembled WGS sequence"/>
</dbReference>
<dbReference type="GO" id="GO:1904680">
    <property type="term" value="F:peptide transmembrane transporter activity"/>
    <property type="evidence" value="ECO:0007669"/>
    <property type="project" value="TreeGrafter"/>
</dbReference>
<evidence type="ECO:0000259" key="2">
    <source>
        <dbReference type="Pfam" id="PF00496"/>
    </source>
</evidence>
<dbReference type="PROSITE" id="PS51257">
    <property type="entry name" value="PROKAR_LIPOPROTEIN"/>
    <property type="match status" value="1"/>
</dbReference>
<proteinExistence type="predicted"/>
<gene>
    <name evidence="3" type="ORF">A7A78_01905</name>
</gene>
<dbReference type="Gene3D" id="3.10.105.10">
    <property type="entry name" value="Dipeptide-binding Protein, Domain 3"/>
    <property type="match status" value="1"/>
</dbReference>
<dbReference type="GO" id="GO:0043190">
    <property type="term" value="C:ATP-binding cassette (ABC) transporter complex"/>
    <property type="evidence" value="ECO:0007669"/>
    <property type="project" value="InterPro"/>
</dbReference>
<evidence type="ECO:0000313" key="4">
    <source>
        <dbReference type="Proteomes" id="UP000077552"/>
    </source>
</evidence>
<reference evidence="3 4" key="1">
    <citation type="submission" date="2016-05" db="EMBL/GenBank/DDBJ databases">
        <title>Genome sequencing of Vitellibacter soesokkakensis RSSK-12.</title>
        <authorList>
            <person name="Thevarajoo S."/>
            <person name="Selvaratnam C."/>
            <person name="Goh K.M."/>
            <person name="Chan K.-G."/>
            <person name="Chong C.S."/>
        </authorList>
    </citation>
    <scope>NUCLEOTIDE SEQUENCE [LARGE SCALE GENOMIC DNA]</scope>
    <source>
        <strain evidence="3 4">RSSK-12</strain>
    </source>
</reference>
<accession>A0A1A9LHW6</accession>
<feature type="signal peptide" evidence="1">
    <location>
        <begin position="1"/>
        <end position="21"/>
    </location>
</feature>
<dbReference type="CDD" id="cd00995">
    <property type="entry name" value="PBP2_NikA_DppA_OppA_like"/>
    <property type="match status" value="1"/>
</dbReference>
<dbReference type="AlphaFoldDB" id="A0A1A9LHW6"/>
<sequence>MSRFFILLVTIFTILSCGNNAETKNEQLVFRYNEQGNIPTLDPAFARNPQAIWPDNQLYNGLVQLDDSLNIKADIAKSWIINDSTHTYTFFLRNDVFFHQNKAFAQKGLHSPTRYTRKVVAQDFVYSFNRLTDEKIASSGSWVMNYVESYKAENDTTFVIQLKQPFPAFLGLLSMRYCSVVPKEAVEFYGNDFRRNPVGTGPFQFKMWEENVKLVFRKNPLYFEKDKKGNRLPYLEAVAITFLPDKQSEFLQFAQGKLDFISGLDGSYKDELLTTRGKLQPKYKHLAYMITGPYLNTEYLGFFLEAHTPEIKNKALRKAINYGFDREKMVTYLRNGMGIPAVHGFIPKGLPGYAEIEGYNYNPEKAKQLIAQYKAETGDQNPEITIGTNSQYLDLCEYVQRELEKLGIAVTIDVMPPSTLRQMKSSGELDIFRASWIADYPDAENYLSLFYSPNFTPDGPNYMHFKSEVYDSLYVKSLSISNIEERKLLYVKMDSIIVEEAPVVPLFYDMAVRFVNKKVSGLGINPQNFLVLKRVKKHNLH</sequence>